<proteinExistence type="inferred from homology"/>
<evidence type="ECO:0000256" key="3">
    <source>
        <dbReference type="ARBA" id="ARBA00022857"/>
    </source>
</evidence>
<dbReference type="EC" id="2.7.1.23" evidence="6"/>
<feature type="active site" description="Proton acceptor" evidence="6">
    <location>
        <position position="84"/>
    </location>
</feature>
<evidence type="ECO:0000313" key="8">
    <source>
        <dbReference type="Proteomes" id="UP001199469"/>
    </source>
</evidence>
<dbReference type="InterPro" id="IPR016064">
    <property type="entry name" value="NAD/diacylglycerol_kinase_sf"/>
</dbReference>
<dbReference type="Pfam" id="PF20143">
    <property type="entry name" value="NAD_kinase_C"/>
    <property type="match status" value="1"/>
</dbReference>
<evidence type="ECO:0000256" key="6">
    <source>
        <dbReference type="HAMAP-Rule" id="MF_00361"/>
    </source>
</evidence>
<comment type="catalytic activity">
    <reaction evidence="5 6">
        <text>NAD(+) + ATP = ADP + NADP(+) + H(+)</text>
        <dbReference type="Rhea" id="RHEA:18629"/>
        <dbReference type="ChEBI" id="CHEBI:15378"/>
        <dbReference type="ChEBI" id="CHEBI:30616"/>
        <dbReference type="ChEBI" id="CHEBI:57540"/>
        <dbReference type="ChEBI" id="CHEBI:58349"/>
        <dbReference type="ChEBI" id="CHEBI:456216"/>
        <dbReference type="EC" id="2.7.1.23"/>
    </reaction>
</comment>
<dbReference type="Gene3D" id="3.40.50.10330">
    <property type="entry name" value="Probable inorganic polyphosphate/atp-NAD kinase, domain 1"/>
    <property type="match status" value="1"/>
</dbReference>
<dbReference type="RefSeq" id="WP_230735145.1">
    <property type="nucleotide sequence ID" value="NZ_JAJNDB010000003.1"/>
</dbReference>
<dbReference type="InterPro" id="IPR002504">
    <property type="entry name" value="NADK"/>
</dbReference>
<dbReference type="Pfam" id="PF01513">
    <property type="entry name" value="NAD_kinase"/>
    <property type="match status" value="1"/>
</dbReference>
<feature type="binding site" evidence="6">
    <location>
        <position position="188"/>
    </location>
    <ligand>
        <name>NAD(+)</name>
        <dbReference type="ChEBI" id="CHEBI:57540"/>
    </ligand>
</feature>
<keyword evidence="6" id="KW-0067">ATP-binding</keyword>
<dbReference type="Proteomes" id="UP001199469">
    <property type="component" value="Unassembled WGS sequence"/>
</dbReference>
<keyword evidence="4 6" id="KW-0520">NAD</keyword>
<feature type="binding site" evidence="6">
    <location>
        <begin position="199"/>
        <end position="204"/>
    </location>
    <ligand>
        <name>NAD(+)</name>
        <dbReference type="ChEBI" id="CHEBI:57540"/>
    </ligand>
</feature>
<protein>
    <recommendedName>
        <fullName evidence="6">NAD kinase</fullName>
        <ecNumber evidence="6">2.7.1.23</ecNumber>
    </recommendedName>
    <alternativeName>
        <fullName evidence="6">ATP-dependent NAD kinase</fullName>
    </alternativeName>
</protein>
<organism evidence="7 8">
    <name type="scientific">Actinomycetospora endophytica</name>
    <dbReference type="NCBI Taxonomy" id="2291215"/>
    <lineage>
        <taxon>Bacteria</taxon>
        <taxon>Bacillati</taxon>
        <taxon>Actinomycetota</taxon>
        <taxon>Actinomycetes</taxon>
        <taxon>Pseudonocardiales</taxon>
        <taxon>Pseudonocardiaceae</taxon>
        <taxon>Actinomycetospora</taxon>
    </lineage>
</organism>
<feature type="binding site" evidence="6">
    <location>
        <begin position="84"/>
        <end position="85"/>
    </location>
    <ligand>
        <name>NAD(+)</name>
        <dbReference type="ChEBI" id="CHEBI:57540"/>
    </ligand>
</feature>
<keyword evidence="2 6" id="KW-0418">Kinase</keyword>
<evidence type="ECO:0000256" key="2">
    <source>
        <dbReference type="ARBA" id="ARBA00022777"/>
    </source>
</evidence>
<dbReference type="HAMAP" id="MF_00361">
    <property type="entry name" value="NAD_kinase"/>
    <property type="match status" value="1"/>
</dbReference>
<keyword evidence="8" id="KW-1185">Reference proteome</keyword>
<comment type="cofactor">
    <cofactor evidence="6">
        <name>a divalent metal cation</name>
        <dbReference type="ChEBI" id="CHEBI:60240"/>
    </cofactor>
</comment>
<dbReference type="InterPro" id="IPR017438">
    <property type="entry name" value="ATP-NAD_kinase_N"/>
</dbReference>
<dbReference type="EMBL" id="JAJNDB010000003">
    <property type="protein sequence ID" value="MCD2194755.1"/>
    <property type="molecule type" value="Genomic_DNA"/>
</dbReference>
<dbReference type="PANTHER" id="PTHR20275">
    <property type="entry name" value="NAD KINASE"/>
    <property type="match status" value="1"/>
</dbReference>
<feature type="binding site" evidence="6">
    <location>
        <begin position="158"/>
        <end position="159"/>
    </location>
    <ligand>
        <name>NAD(+)</name>
        <dbReference type="ChEBI" id="CHEBI:57540"/>
    </ligand>
</feature>
<dbReference type="PANTHER" id="PTHR20275:SF0">
    <property type="entry name" value="NAD KINASE"/>
    <property type="match status" value="1"/>
</dbReference>
<dbReference type="SUPFAM" id="SSF111331">
    <property type="entry name" value="NAD kinase/diacylglycerol kinase-like"/>
    <property type="match status" value="1"/>
</dbReference>
<comment type="similarity">
    <text evidence="6">Belongs to the NAD kinase family.</text>
</comment>
<dbReference type="InterPro" id="IPR017437">
    <property type="entry name" value="ATP-NAD_kinase_PpnK-typ_C"/>
</dbReference>
<keyword evidence="6" id="KW-0547">Nucleotide-binding</keyword>
<sequence length="309" mass="33417">MTGETVTRDALIVVHTGREATRKVASTVASRLHAAGFTMRVMPDEYSTGAGLFLDLPEDERPRRVDPDDDAANGAEIVIVLGGDGTLLRAAELARTARVPLLGINLGHVGFLAEADLDDVDEVLDAVIARSYRVEERMTVDVVASSDGQVHGRTWALNEAIVEKTNWAKLLDVVLEVDHRPVSEFACDGVLCATPTGSTAYAYSAGGPVVWPEVQAMLLVPSNAHALFARPLVISPESLVALEVSSRGDAGVLVCDGRRTMDLPPGSRVEIQRGTAPVLLVRLRRQPFTDRLVRKFELPVQGWRGRRAD</sequence>
<comment type="caution">
    <text evidence="6">Lacks conserved residue(s) required for the propagation of feature annotation.</text>
</comment>
<dbReference type="NCBIfam" id="NF002892">
    <property type="entry name" value="PRK03372.1"/>
    <property type="match status" value="1"/>
</dbReference>
<keyword evidence="6" id="KW-0963">Cytoplasm</keyword>
<gene>
    <name evidence="6" type="primary">nadK</name>
    <name evidence="7" type="ORF">LQ327_15390</name>
</gene>
<feature type="binding site" evidence="6">
    <location>
        <position position="169"/>
    </location>
    <ligand>
        <name>NAD(+)</name>
        <dbReference type="ChEBI" id="CHEBI:57540"/>
    </ligand>
</feature>
<keyword evidence="1 6" id="KW-0808">Transferase</keyword>
<dbReference type="GO" id="GO:0003951">
    <property type="term" value="F:NAD+ kinase activity"/>
    <property type="evidence" value="ECO:0007669"/>
    <property type="project" value="UniProtKB-EC"/>
</dbReference>
<keyword evidence="3 6" id="KW-0521">NADP</keyword>
<comment type="subcellular location">
    <subcellularLocation>
        <location evidence="6">Cytoplasm</location>
    </subcellularLocation>
</comment>
<evidence type="ECO:0000256" key="5">
    <source>
        <dbReference type="ARBA" id="ARBA00047925"/>
    </source>
</evidence>
<evidence type="ECO:0000256" key="1">
    <source>
        <dbReference type="ARBA" id="ARBA00022679"/>
    </source>
</evidence>
<evidence type="ECO:0000313" key="7">
    <source>
        <dbReference type="EMBL" id="MCD2194755.1"/>
    </source>
</evidence>
<accession>A0ABS8P916</accession>
<evidence type="ECO:0000256" key="4">
    <source>
        <dbReference type="ARBA" id="ARBA00023027"/>
    </source>
</evidence>
<comment type="caution">
    <text evidence="7">The sequence shown here is derived from an EMBL/GenBank/DDBJ whole genome shotgun (WGS) entry which is preliminary data.</text>
</comment>
<comment type="function">
    <text evidence="6">Involved in the regulation of the intracellular balance of NAD and NADP, and is a key enzyme in the biosynthesis of NADP. Catalyzes specifically the phosphorylation on 2'-hydroxyl of the adenosine moiety of NAD to yield NADP.</text>
</comment>
<reference evidence="7 8" key="1">
    <citation type="submission" date="2021-11" db="EMBL/GenBank/DDBJ databases">
        <title>Draft genome sequence of Actinomycetospora sp. SF1 isolated from the rhizosphere soil.</title>
        <authorList>
            <person name="Duangmal K."/>
            <person name="Chantavorakit T."/>
        </authorList>
    </citation>
    <scope>NUCLEOTIDE SEQUENCE [LARGE SCALE GENOMIC DNA]</scope>
    <source>
        <strain evidence="7 8">TBRC 5722</strain>
    </source>
</reference>
<feature type="binding site" evidence="6">
    <location>
        <position position="89"/>
    </location>
    <ligand>
        <name>NAD(+)</name>
        <dbReference type="ChEBI" id="CHEBI:57540"/>
    </ligand>
</feature>
<name>A0ABS8P916_9PSEU</name>
<dbReference type="Gene3D" id="2.60.200.30">
    <property type="entry name" value="Probable inorganic polyphosphate/atp-NAD kinase, domain 2"/>
    <property type="match status" value="1"/>
</dbReference>